<reference evidence="1" key="1">
    <citation type="journal article" date="2013" name="Genetics">
        <title>The draft genome and transcriptome of Panagrellus redivivus are shaped by the harsh demands of a free-living lifestyle.</title>
        <authorList>
            <person name="Srinivasan J."/>
            <person name="Dillman A.R."/>
            <person name="Macchietto M.G."/>
            <person name="Heikkinen L."/>
            <person name="Lakso M."/>
            <person name="Fracchia K.M."/>
            <person name="Antoshechkin I."/>
            <person name="Mortazavi A."/>
            <person name="Wong G."/>
            <person name="Sternberg P.W."/>
        </authorList>
    </citation>
    <scope>NUCLEOTIDE SEQUENCE [LARGE SCALE GENOMIC DNA]</scope>
    <source>
        <strain evidence="1">MT8872</strain>
    </source>
</reference>
<reference evidence="2" key="2">
    <citation type="submission" date="2020-10" db="UniProtKB">
        <authorList>
            <consortium name="WormBaseParasite"/>
        </authorList>
    </citation>
    <scope>IDENTIFICATION</scope>
</reference>
<organism evidence="1 2">
    <name type="scientific">Panagrellus redivivus</name>
    <name type="common">Microworm</name>
    <dbReference type="NCBI Taxonomy" id="6233"/>
    <lineage>
        <taxon>Eukaryota</taxon>
        <taxon>Metazoa</taxon>
        <taxon>Ecdysozoa</taxon>
        <taxon>Nematoda</taxon>
        <taxon>Chromadorea</taxon>
        <taxon>Rhabditida</taxon>
        <taxon>Tylenchina</taxon>
        <taxon>Panagrolaimomorpha</taxon>
        <taxon>Panagrolaimoidea</taxon>
        <taxon>Panagrolaimidae</taxon>
        <taxon>Panagrellus</taxon>
    </lineage>
</organism>
<evidence type="ECO:0000313" key="1">
    <source>
        <dbReference type="Proteomes" id="UP000492821"/>
    </source>
</evidence>
<accession>A0A7E4W5N6</accession>
<name>A0A7E4W5N6_PANRE</name>
<sequence length="245" mass="26037">MAPKTHNCHAFLAFPTSGKERTRKLILDNKTNSALNFLLVTDAGEALNASPSVGVVKPRSAFEVTVTATSGKKATRIGNFVLLLKPNLHAPDADAWARGSHTPKEFAHKIEVTRTREFAALATVIQLPGAAQAFESVPFPVAGLDDSDTITAVNIEGGTETAKTFSLHDLNDALASDSIISTCQNIADDTATGRNIMSDNFQLDDAKHWIQKLLDLLFPPAVPGQKRGGLCGQLDFGPCGCNAGD</sequence>
<dbReference type="SUPFAM" id="SSF49354">
    <property type="entry name" value="PapD-like"/>
    <property type="match status" value="1"/>
</dbReference>
<dbReference type="InterPro" id="IPR008962">
    <property type="entry name" value="PapD-like_sf"/>
</dbReference>
<proteinExistence type="predicted"/>
<evidence type="ECO:0000313" key="2">
    <source>
        <dbReference type="WBParaSite" id="Pan_g7688.t1"/>
    </source>
</evidence>
<dbReference type="Proteomes" id="UP000492821">
    <property type="component" value="Unassembled WGS sequence"/>
</dbReference>
<protein>
    <submittedName>
        <fullName evidence="2">MSP domain-containing protein</fullName>
    </submittedName>
</protein>
<dbReference type="AlphaFoldDB" id="A0A7E4W5N6"/>
<keyword evidence="1" id="KW-1185">Reference proteome</keyword>
<dbReference type="WBParaSite" id="Pan_g7688.t1">
    <property type="protein sequence ID" value="Pan_g7688.t1"/>
    <property type="gene ID" value="Pan_g7688"/>
</dbReference>